<dbReference type="Gene3D" id="3.40.1210.10">
    <property type="entry name" value="Survival protein SurE-like phosphatase/nucleotidase"/>
    <property type="match status" value="1"/>
</dbReference>
<dbReference type="NCBIfam" id="TIGR00087">
    <property type="entry name" value="surE"/>
    <property type="match status" value="1"/>
</dbReference>
<reference evidence="8" key="1">
    <citation type="journal article" date="2023" name="Mol. Phylogenet. Evol.">
        <title>Genome-scale phylogeny and comparative genomics of the fungal order Sordariales.</title>
        <authorList>
            <person name="Hensen N."/>
            <person name="Bonometti L."/>
            <person name="Westerberg I."/>
            <person name="Brannstrom I.O."/>
            <person name="Guillou S."/>
            <person name="Cros-Aarteil S."/>
            <person name="Calhoun S."/>
            <person name="Haridas S."/>
            <person name="Kuo A."/>
            <person name="Mondo S."/>
            <person name="Pangilinan J."/>
            <person name="Riley R."/>
            <person name="LaButti K."/>
            <person name="Andreopoulos B."/>
            <person name="Lipzen A."/>
            <person name="Chen C."/>
            <person name="Yan M."/>
            <person name="Daum C."/>
            <person name="Ng V."/>
            <person name="Clum A."/>
            <person name="Steindorff A."/>
            <person name="Ohm R.A."/>
            <person name="Martin F."/>
            <person name="Silar P."/>
            <person name="Natvig D.O."/>
            <person name="Lalanne C."/>
            <person name="Gautier V."/>
            <person name="Ament-Velasquez S.L."/>
            <person name="Kruys A."/>
            <person name="Hutchinson M.I."/>
            <person name="Powell A.J."/>
            <person name="Barry K."/>
            <person name="Miller A.N."/>
            <person name="Grigoriev I.V."/>
            <person name="Debuchy R."/>
            <person name="Gladieux P."/>
            <person name="Hiltunen Thoren M."/>
            <person name="Johannesson H."/>
        </authorList>
    </citation>
    <scope>NUCLEOTIDE SEQUENCE [LARGE SCALE GENOMIC DNA]</scope>
    <source>
        <strain evidence="8">CBS 340.73</strain>
    </source>
</reference>
<evidence type="ECO:0000259" key="6">
    <source>
        <dbReference type="Pfam" id="PF01975"/>
    </source>
</evidence>
<dbReference type="GO" id="GO:0046872">
    <property type="term" value="F:metal ion binding"/>
    <property type="evidence" value="ECO:0007669"/>
    <property type="project" value="UniProtKB-KW"/>
</dbReference>
<sequence length="389" mass="40840">MRYCSILATFAALHQIAQGLNILITNDDGFGSANTRELYKQMTALGHDCYVVAPATDQSDMGGRVDFTSSATLTTNSGWDIIKAGAPAIGNDPNDSHIFYYNGTPAAQVMVALDYVLPTFANFSTPDLVLTGPNFGWNLGPFMYTLSGTVGAAYAAVERGIPAIAFSSGNSDQTPYYWVNASTKAGLQDPATITARLAANLAQALIKNAAGSRVLPLGYGITVNMPYITSHTSNQCINPPFVLTRMTGDAVIEKAVYDPKTKVFSYSNINAGGANKCINGDCSLPSETDVMNTGCMSSVTFFTVDYDAPYRATCDNATDVTTIIPIVVQLNGTTPPPGSGPNTTVVGQPPSMPSTSSPPRVTAIASSGVVVEWSLSALLFGLGIAVFSL</sequence>
<evidence type="ECO:0000313" key="8">
    <source>
        <dbReference type="Proteomes" id="UP001303473"/>
    </source>
</evidence>
<comment type="caution">
    <text evidence="7">The sequence shown here is derived from an EMBL/GenBank/DDBJ whole genome shotgun (WGS) entry which is preliminary data.</text>
</comment>
<keyword evidence="3" id="KW-0378">Hydrolase</keyword>
<dbReference type="InterPro" id="IPR030048">
    <property type="entry name" value="SurE"/>
</dbReference>
<evidence type="ECO:0000256" key="2">
    <source>
        <dbReference type="ARBA" id="ARBA00022723"/>
    </source>
</evidence>
<dbReference type="PANTHER" id="PTHR30457:SF0">
    <property type="entry name" value="PHOSPHATASE, PUTATIVE (AFU_ORTHOLOGUE AFUA_4G01070)-RELATED"/>
    <property type="match status" value="1"/>
</dbReference>
<keyword evidence="5" id="KW-0732">Signal</keyword>
<feature type="region of interest" description="Disordered" evidence="4">
    <location>
        <begin position="333"/>
        <end position="359"/>
    </location>
</feature>
<dbReference type="PANTHER" id="PTHR30457">
    <property type="entry name" value="5'-NUCLEOTIDASE SURE"/>
    <property type="match status" value="1"/>
</dbReference>
<evidence type="ECO:0000256" key="4">
    <source>
        <dbReference type="SAM" id="MobiDB-lite"/>
    </source>
</evidence>
<feature type="domain" description="Survival protein SurE-like phosphatase/nucleotidase" evidence="6">
    <location>
        <begin position="22"/>
        <end position="231"/>
    </location>
</feature>
<accession>A0AAN6S1V2</accession>
<proteinExistence type="inferred from homology"/>
<dbReference type="SUPFAM" id="SSF64167">
    <property type="entry name" value="SurE-like"/>
    <property type="match status" value="1"/>
</dbReference>
<dbReference type="AlphaFoldDB" id="A0AAN6S1V2"/>
<gene>
    <name evidence="7" type="ORF">QBC46DRAFT_344674</name>
</gene>
<evidence type="ECO:0000256" key="1">
    <source>
        <dbReference type="ARBA" id="ARBA00011062"/>
    </source>
</evidence>
<comment type="similarity">
    <text evidence="1">Belongs to the SurE nucleotidase family.</text>
</comment>
<evidence type="ECO:0000313" key="7">
    <source>
        <dbReference type="EMBL" id="KAK3937385.1"/>
    </source>
</evidence>
<evidence type="ECO:0000256" key="5">
    <source>
        <dbReference type="SAM" id="SignalP"/>
    </source>
</evidence>
<dbReference type="InterPro" id="IPR036523">
    <property type="entry name" value="SurE-like_sf"/>
</dbReference>
<feature type="chain" id="PRO_5042848833" evidence="5">
    <location>
        <begin position="20"/>
        <end position="389"/>
    </location>
</feature>
<dbReference type="Proteomes" id="UP001303473">
    <property type="component" value="Unassembled WGS sequence"/>
</dbReference>
<dbReference type="InterPro" id="IPR002828">
    <property type="entry name" value="SurE-like_Pase/nucleotidase"/>
</dbReference>
<keyword evidence="8" id="KW-1185">Reference proteome</keyword>
<dbReference type="GO" id="GO:0008252">
    <property type="term" value="F:nucleotidase activity"/>
    <property type="evidence" value="ECO:0007669"/>
    <property type="project" value="InterPro"/>
</dbReference>
<keyword evidence="2" id="KW-0479">Metal-binding</keyword>
<dbReference type="Pfam" id="PF01975">
    <property type="entry name" value="SurE"/>
    <property type="match status" value="1"/>
</dbReference>
<protein>
    <submittedName>
        <fullName evidence="7">Acid phosphatase</fullName>
    </submittedName>
</protein>
<name>A0AAN6S1V2_9PEZI</name>
<organism evidence="7 8">
    <name type="scientific">Diplogelasinospora grovesii</name>
    <dbReference type="NCBI Taxonomy" id="303347"/>
    <lineage>
        <taxon>Eukaryota</taxon>
        <taxon>Fungi</taxon>
        <taxon>Dikarya</taxon>
        <taxon>Ascomycota</taxon>
        <taxon>Pezizomycotina</taxon>
        <taxon>Sordariomycetes</taxon>
        <taxon>Sordariomycetidae</taxon>
        <taxon>Sordariales</taxon>
        <taxon>Diplogelasinosporaceae</taxon>
        <taxon>Diplogelasinospora</taxon>
    </lineage>
</organism>
<evidence type="ECO:0000256" key="3">
    <source>
        <dbReference type="ARBA" id="ARBA00022801"/>
    </source>
</evidence>
<feature type="signal peptide" evidence="5">
    <location>
        <begin position="1"/>
        <end position="19"/>
    </location>
</feature>
<dbReference type="EMBL" id="MU853856">
    <property type="protein sequence ID" value="KAK3937385.1"/>
    <property type="molecule type" value="Genomic_DNA"/>
</dbReference>
<feature type="compositionally biased region" description="Low complexity" evidence="4">
    <location>
        <begin position="340"/>
        <end position="359"/>
    </location>
</feature>